<dbReference type="PANTHER" id="PTHR46967:SF2">
    <property type="entry name" value="SUSHI, VON WILLEBRAND FACTOR TYPE A, EGF AND PENTRAXIN DOMAIN-CONTAINING PROTEIN 1-LIKE"/>
    <property type="match status" value="1"/>
</dbReference>
<reference evidence="2" key="1">
    <citation type="submission" date="2025-08" db="UniProtKB">
        <authorList>
            <consortium name="RefSeq"/>
        </authorList>
    </citation>
    <scope>IDENTIFICATION</scope>
    <source>
        <tissue evidence="2">Gonads</tissue>
    </source>
</reference>
<dbReference type="InParanoid" id="A0A1S3IUI1"/>
<proteinExistence type="predicted"/>
<protein>
    <submittedName>
        <fullName evidence="2">Signal peptide, CUB and EGF-like domain-containing protein 1</fullName>
    </submittedName>
</protein>
<dbReference type="AlphaFoldDB" id="A0A1S3IUI1"/>
<dbReference type="Gene3D" id="2.10.50.10">
    <property type="entry name" value="Tumor Necrosis Factor Receptor, subunit A, domain 2"/>
    <property type="match status" value="2"/>
</dbReference>
<dbReference type="InterPro" id="IPR009030">
    <property type="entry name" value="Growth_fac_rcpt_cys_sf"/>
</dbReference>
<dbReference type="GeneID" id="106167491"/>
<name>A0A1S3IUI1_LINAN</name>
<dbReference type="Proteomes" id="UP000085678">
    <property type="component" value="Unplaced"/>
</dbReference>
<dbReference type="OrthoDB" id="413581at2759"/>
<dbReference type="STRING" id="7574.A0A1S3IUI1"/>
<gene>
    <name evidence="2" type="primary">LOC106167491</name>
</gene>
<dbReference type="SUPFAM" id="SSF57184">
    <property type="entry name" value="Growth factor receptor domain"/>
    <property type="match status" value="1"/>
</dbReference>
<accession>A0A1S3IUI1</accession>
<dbReference type="KEGG" id="lak:106167491"/>
<organism evidence="1 2">
    <name type="scientific">Lingula anatina</name>
    <name type="common">Brachiopod</name>
    <name type="synonym">Lingula unguis</name>
    <dbReference type="NCBI Taxonomy" id="7574"/>
    <lineage>
        <taxon>Eukaryota</taxon>
        <taxon>Metazoa</taxon>
        <taxon>Spiralia</taxon>
        <taxon>Lophotrochozoa</taxon>
        <taxon>Brachiopoda</taxon>
        <taxon>Linguliformea</taxon>
        <taxon>Lingulata</taxon>
        <taxon>Lingulida</taxon>
        <taxon>Linguloidea</taxon>
        <taxon>Lingulidae</taxon>
        <taxon>Lingula</taxon>
    </lineage>
</organism>
<dbReference type="RefSeq" id="XP_013401733.2">
    <property type="nucleotide sequence ID" value="XM_013546279.2"/>
</dbReference>
<evidence type="ECO:0000313" key="2">
    <source>
        <dbReference type="RefSeq" id="XP_013401733.2"/>
    </source>
</evidence>
<evidence type="ECO:0000313" key="1">
    <source>
        <dbReference type="Proteomes" id="UP000085678"/>
    </source>
</evidence>
<dbReference type="SMART" id="SM01411">
    <property type="entry name" value="Ephrin_rec_like"/>
    <property type="match status" value="3"/>
</dbReference>
<dbReference type="PANTHER" id="PTHR46967">
    <property type="entry name" value="INSULIN-LIKE GROWTH FACTOR BINDING PROTEIN,N-TERMINAL"/>
    <property type="match status" value="1"/>
</dbReference>
<keyword evidence="1" id="KW-1185">Reference proteome</keyword>
<sequence length="200" mass="21019">MTITHVEVSDQCCVNTPGGHSCGNPEGHPVPCHPGQYQNDTGMTSCKQCADGYYTTQHSTVVCTICPGSYSCPDPAQPPQLCKAGEYSDPGSSGCFVCPPGTAYTGDGILHSCTRCGYGEHSNGTHCLTCPVGYYCPPLSKVQLCPLGTYQDQPGEPSCKICPVGHSCLNVSVPPVPCTPGFYSHLVQHDCVGLNLSSRV</sequence>